<dbReference type="AlphaFoldDB" id="A0A1B2DDB5"/>
<evidence type="ECO:0008006" key="2">
    <source>
        <dbReference type="Google" id="ProtNLM"/>
    </source>
</evidence>
<proteinExistence type="predicted"/>
<organism evidence="1">
    <name type="scientific">Paenibacillus sp. BIHB 4019</name>
    <dbReference type="NCBI Taxonomy" id="1870819"/>
    <lineage>
        <taxon>Bacteria</taxon>
        <taxon>Bacillati</taxon>
        <taxon>Bacillota</taxon>
        <taxon>Bacilli</taxon>
        <taxon>Bacillales</taxon>
        <taxon>Paenibacillaceae</taxon>
        <taxon>Paenibacillus</taxon>
    </lineage>
</organism>
<sequence length="91" mass="10186">MVLHKNIAWSNALSIYHQIAYLGTSKQVIRKLDLSESSTAPETLDPVMLPLPDNASDMSWSPMQNQIVYTTDAQPSGNEFRVINVPDELLQ</sequence>
<protein>
    <recommendedName>
        <fullName evidence="2">Dipeptidylpeptidase IV N-terminal domain-containing protein</fullName>
    </recommendedName>
</protein>
<gene>
    <name evidence="1" type="ORF">BBD42_03855</name>
</gene>
<name>A0A1B2DDB5_9BACL</name>
<dbReference type="EMBL" id="CP016808">
    <property type="protein sequence ID" value="ANY65693.1"/>
    <property type="molecule type" value="Genomic_DNA"/>
</dbReference>
<evidence type="ECO:0000313" key="1">
    <source>
        <dbReference type="EMBL" id="ANY65693.1"/>
    </source>
</evidence>
<accession>A0A1B2DDB5</accession>
<reference evidence="1" key="1">
    <citation type="submission" date="2016-08" db="EMBL/GenBank/DDBJ databases">
        <title>Complete Genome Seqeunce of Paenibacillus sp. BIHB 4019 from tea rhizoplane.</title>
        <authorList>
            <person name="Thakur R."/>
            <person name="Swarnkar M.K."/>
            <person name="Gulati A."/>
        </authorList>
    </citation>
    <scope>NUCLEOTIDE SEQUENCE [LARGE SCALE GENOMIC DNA]</scope>
    <source>
        <strain evidence="1">BIHB4019</strain>
    </source>
</reference>